<dbReference type="Proteomes" id="UP001418222">
    <property type="component" value="Unassembled WGS sequence"/>
</dbReference>
<feature type="repeat" description="PPR" evidence="2">
    <location>
        <begin position="210"/>
        <end position="244"/>
    </location>
</feature>
<feature type="repeat" description="PPR" evidence="2">
    <location>
        <begin position="478"/>
        <end position="512"/>
    </location>
</feature>
<feature type="domain" description="Reverse transcriptase Ty1/copia-type" evidence="3">
    <location>
        <begin position="42"/>
        <end position="93"/>
    </location>
</feature>
<dbReference type="NCBIfam" id="TIGR00756">
    <property type="entry name" value="PPR"/>
    <property type="match status" value="3"/>
</dbReference>
<gene>
    <name evidence="4" type="ORF">KSP39_PZI016998</name>
</gene>
<dbReference type="Pfam" id="PF07727">
    <property type="entry name" value="RVT_2"/>
    <property type="match status" value="1"/>
</dbReference>
<proteinExistence type="predicted"/>
<name>A0AAP0B780_9ASPA</name>
<evidence type="ECO:0000256" key="2">
    <source>
        <dbReference type="PROSITE-ProRule" id="PRU00708"/>
    </source>
</evidence>
<dbReference type="PANTHER" id="PTHR47926:SF342">
    <property type="entry name" value="TETRATRICOPEPTIDE-LIKE HELICAL DOMAIN-CONTAINING PROTEIN-RELATED"/>
    <property type="match status" value="1"/>
</dbReference>
<dbReference type="InterPro" id="IPR046848">
    <property type="entry name" value="E_motif"/>
</dbReference>
<dbReference type="Pfam" id="PF01535">
    <property type="entry name" value="PPR"/>
    <property type="match status" value="5"/>
</dbReference>
<dbReference type="InterPro" id="IPR011990">
    <property type="entry name" value="TPR-like_helical_dom_sf"/>
</dbReference>
<keyword evidence="5" id="KW-1185">Reference proteome</keyword>
<evidence type="ECO:0000259" key="3">
    <source>
        <dbReference type="Pfam" id="PF07727"/>
    </source>
</evidence>
<dbReference type="PROSITE" id="PS51375">
    <property type="entry name" value="PPR"/>
    <property type="match status" value="5"/>
</dbReference>
<dbReference type="SUPFAM" id="SSF48452">
    <property type="entry name" value="TPR-like"/>
    <property type="match status" value="1"/>
</dbReference>
<dbReference type="InterPro" id="IPR013103">
    <property type="entry name" value="RVT_2"/>
</dbReference>
<feature type="repeat" description="PPR" evidence="2">
    <location>
        <begin position="513"/>
        <end position="548"/>
    </location>
</feature>
<evidence type="ECO:0000256" key="1">
    <source>
        <dbReference type="ARBA" id="ARBA00022737"/>
    </source>
</evidence>
<dbReference type="Gene3D" id="1.25.40.10">
    <property type="entry name" value="Tetratricopeptide repeat domain"/>
    <property type="match status" value="5"/>
</dbReference>
<dbReference type="PANTHER" id="PTHR47926">
    <property type="entry name" value="PENTATRICOPEPTIDE REPEAT-CONTAINING PROTEIN"/>
    <property type="match status" value="1"/>
</dbReference>
<dbReference type="AlphaFoldDB" id="A0AAP0B780"/>
<dbReference type="FunFam" id="1.25.40.10:FF:000090">
    <property type="entry name" value="Pentatricopeptide repeat-containing protein, chloroplastic"/>
    <property type="match status" value="1"/>
</dbReference>
<organism evidence="4 5">
    <name type="scientific">Platanthera zijinensis</name>
    <dbReference type="NCBI Taxonomy" id="2320716"/>
    <lineage>
        <taxon>Eukaryota</taxon>
        <taxon>Viridiplantae</taxon>
        <taxon>Streptophyta</taxon>
        <taxon>Embryophyta</taxon>
        <taxon>Tracheophyta</taxon>
        <taxon>Spermatophyta</taxon>
        <taxon>Magnoliopsida</taxon>
        <taxon>Liliopsida</taxon>
        <taxon>Asparagales</taxon>
        <taxon>Orchidaceae</taxon>
        <taxon>Orchidoideae</taxon>
        <taxon>Orchideae</taxon>
        <taxon>Orchidinae</taxon>
        <taxon>Platanthera</taxon>
    </lineage>
</organism>
<dbReference type="Pfam" id="PF20431">
    <property type="entry name" value="E_motif"/>
    <property type="match status" value="1"/>
</dbReference>
<protein>
    <submittedName>
        <fullName evidence="4">Pentatricopeptide repeat-containing protein</fullName>
    </submittedName>
</protein>
<sequence>MAYLLTLLRLSLLLQLLLGLLPLIRLLLPAKDRRTRSTIGHTLVSCKWVFVIKHAADGTVDRLKARLVARGFTQQHGLDYEEIFSLVAKLNTTGGDLLSALHLFDVLPQPNVFAWTPIIAFLSRSGDHLLCLNAYSRMRAAGISPDGYVLPVAIRSARPTFFTTTALHADAVKFGAATNIYVNNALITAYADSGDIVSARLVFASMDARNLLSWNSMISAFSSAGSIHTLPELLLAMASDGYDPDIVTWNIIMDGFCRAGRCAEAVEIFDRIADPNVVSYTTIILGHARSMHHEDALEIFRRMVGGGTCPPDQDTLSCVVACCRHLGAPNAGREVHARGIKTLEPAAFYCSAGAALVAIYAASNRITTAKRVFGLMDPADLMKENALIAGLAHAGMTGEAVDHFKAMQSRGIGTDPTTISSVLPACSMIQVQQIHAHAIRIYYDHATEVSNALISAYARSGCIAAARSMFSAAHLTRDVVTWNSMITAYGSHGLGGEALALAREMAQVGPRPNTITFTSILAACSHAGLVDQGLEWFERLTKEMSLAPVTAQYACMVDMLSRAGRFEEAVMFIRKMGVRASAGVWGAIMAASRAHGNVEFGKLAFDELAVIEPENAGNYVTMAGIYARAGRWEEGKIVRRMMERKCEVKPSGYSWIQME</sequence>
<dbReference type="Pfam" id="PF12854">
    <property type="entry name" value="PPR_1"/>
    <property type="match status" value="1"/>
</dbReference>
<accession>A0AAP0B780</accession>
<feature type="repeat" description="PPR" evidence="2">
    <location>
        <begin position="245"/>
        <end position="279"/>
    </location>
</feature>
<dbReference type="InterPro" id="IPR046960">
    <property type="entry name" value="PPR_At4g14850-like_plant"/>
</dbReference>
<dbReference type="Pfam" id="PF13041">
    <property type="entry name" value="PPR_2"/>
    <property type="match status" value="1"/>
</dbReference>
<dbReference type="GO" id="GO:0009451">
    <property type="term" value="P:RNA modification"/>
    <property type="evidence" value="ECO:0007669"/>
    <property type="project" value="InterPro"/>
</dbReference>
<reference evidence="4 5" key="1">
    <citation type="journal article" date="2022" name="Nat. Plants">
        <title>Genomes of leafy and leafless Platanthera orchids illuminate the evolution of mycoheterotrophy.</title>
        <authorList>
            <person name="Li M.H."/>
            <person name="Liu K.W."/>
            <person name="Li Z."/>
            <person name="Lu H.C."/>
            <person name="Ye Q.L."/>
            <person name="Zhang D."/>
            <person name="Wang J.Y."/>
            <person name="Li Y.F."/>
            <person name="Zhong Z.M."/>
            <person name="Liu X."/>
            <person name="Yu X."/>
            <person name="Liu D.K."/>
            <person name="Tu X.D."/>
            <person name="Liu B."/>
            <person name="Hao Y."/>
            <person name="Liao X.Y."/>
            <person name="Jiang Y.T."/>
            <person name="Sun W.H."/>
            <person name="Chen J."/>
            <person name="Chen Y.Q."/>
            <person name="Ai Y."/>
            <person name="Zhai J.W."/>
            <person name="Wu S.S."/>
            <person name="Zhou Z."/>
            <person name="Hsiao Y.Y."/>
            <person name="Wu W.L."/>
            <person name="Chen Y.Y."/>
            <person name="Lin Y.F."/>
            <person name="Hsu J.L."/>
            <person name="Li C.Y."/>
            <person name="Wang Z.W."/>
            <person name="Zhao X."/>
            <person name="Zhong W.Y."/>
            <person name="Ma X.K."/>
            <person name="Ma L."/>
            <person name="Huang J."/>
            <person name="Chen G.Z."/>
            <person name="Huang M.Z."/>
            <person name="Huang L."/>
            <person name="Peng D.H."/>
            <person name="Luo Y.B."/>
            <person name="Zou S.Q."/>
            <person name="Chen S.P."/>
            <person name="Lan S."/>
            <person name="Tsai W.C."/>
            <person name="Van de Peer Y."/>
            <person name="Liu Z.J."/>
        </authorList>
    </citation>
    <scope>NUCLEOTIDE SEQUENCE [LARGE SCALE GENOMIC DNA]</scope>
    <source>
        <strain evidence="4">Lor287</strain>
    </source>
</reference>
<dbReference type="InterPro" id="IPR002885">
    <property type="entry name" value="PPR_rpt"/>
</dbReference>
<feature type="repeat" description="PPR" evidence="2">
    <location>
        <begin position="111"/>
        <end position="145"/>
    </location>
</feature>
<keyword evidence="1" id="KW-0677">Repeat</keyword>
<evidence type="ECO:0000313" key="4">
    <source>
        <dbReference type="EMBL" id="KAK8931153.1"/>
    </source>
</evidence>
<dbReference type="EMBL" id="JBBWWQ010000014">
    <property type="protein sequence ID" value="KAK8931153.1"/>
    <property type="molecule type" value="Genomic_DNA"/>
</dbReference>
<comment type="caution">
    <text evidence="4">The sequence shown here is derived from an EMBL/GenBank/DDBJ whole genome shotgun (WGS) entry which is preliminary data.</text>
</comment>
<evidence type="ECO:0000313" key="5">
    <source>
        <dbReference type="Proteomes" id="UP001418222"/>
    </source>
</evidence>
<dbReference type="GO" id="GO:0003723">
    <property type="term" value="F:RNA binding"/>
    <property type="evidence" value="ECO:0007669"/>
    <property type="project" value="InterPro"/>
</dbReference>